<dbReference type="AlphaFoldDB" id="K1WYP5"/>
<evidence type="ECO:0000313" key="1">
    <source>
        <dbReference type="EMBL" id="EKD13738.1"/>
    </source>
</evidence>
<organism evidence="1 2">
    <name type="scientific">Marssonina brunnea f. sp. multigermtubi (strain MB_m1)</name>
    <name type="common">Marssonina leaf spot fungus</name>
    <dbReference type="NCBI Taxonomy" id="1072389"/>
    <lineage>
        <taxon>Eukaryota</taxon>
        <taxon>Fungi</taxon>
        <taxon>Dikarya</taxon>
        <taxon>Ascomycota</taxon>
        <taxon>Pezizomycotina</taxon>
        <taxon>Leotiomycetes</taxon>
        <taxon>Helotiales</taxon>
        <taxon>Drepanopezizaceae</taxon>
        <taxon>Drepanopeziza</taxon>
    </lineage>
</organism>
<dbReference type="Proteomes" id="UP000006753">
    <property type="component" value="Unassembled WGS sequence"/>
</dbReference>
<protein>
    <submittedName>
        <fullName evidence="1">Uncharacterized protein</fullName>
    </submittedName>
</protein>
<gene>
    <name evidence="1" type="ORF">MBM_07939</name>
</gene>
<proteinExistence type="predicted"/>
<evidence type="ECO:0000313" key="2">
    <source>
        <dbReference type="Proteomes" id="UP000006753"/>
    </source>
</evidence>
<dbReference type="InParanoid" id="K1WYP5"/>
<dbReference type="KEGG" id="mbe:MBM_07939"/>
<accession>K1WYP5</accession>
<dbReference type="EMBL" id="JH921448">
    <property type="protein sequence ID" value="EKD13738.1"/>
    <property type="molecule type" value="Genomic_DNA"/>
</dbReference>
<keyword evidence="2" id="KW-1185">Reference proteome</keyword>
<dbReference type="HOGENOM" id="CLU_1283485_0_0_1"/>
<dbReference type="OrthoDB" id="3558457at2759"/>
<dbReference type="eggNOG" id="KOG1216">
    <property type="taxonomic scope" value="Eukaryota"/>
</dbReference>
<reference evidence="1 2" key="1">
    <citation type="journal article" date="2012" name="BMC Genomics">
        <title>Sequencing the genome of Marssonina brunnea reveals fungus-poplar co-evolution.</title>
        <authorList>
            <person name="Zhu S."/>
            <person name="Cao Y.-Z."/>
            <person name="Jiang C."/>
            <person name="Tan B.-Y."/>
            <person name="Wang Z."/>
            <person name="Feng S."/>
            <person name="Zhang L."/>
            <person name="Su X.-H."/>
            <person name="Brejova B."/>
            <person name="Vinar T."/>
            <person name="Xu M."/>
            <person name="Wang M.-X."/>
            <person name="Zhang S.-G."/>
            <person name="Huang M.-R."/>
            <person name="Wu R."/>
            <person name="Zhou Y."/>
        </authorList>
    </citation>
    <scope>NUCLEOTIDE SEQUENCE [LARGE SCALE GENOMIC DNA]</scope>
    <source>
        <strain evidence="1 2">MB_m1</strain>
    </source>
</reference>
<sequence>MVLGHGEGSCSPEARSMQLRRKGGEGIDTEHGIGSPQEYHAKFFGGWKEPGNINIPTALLIPIDSHGNKAVRRRVQARRARNAQKKDDFTAMSGHHEKPLVRRYWRWLLPEIRVASLSKQNTSFLTINTFALTQTHTLKQTFFKKTPPIYNMAQRGGQFCNVQRAGGQFCNVQRAGGQFCTVQRAGGQFCTVQRAGGQFCTVQRAGGQFCTVQRS</sequence>
<name>K1WYP5_MARBU</name>